<feature type="domain" description="Calx-beta" evidence="11">
    <location>
        <begin position="1583"/>
        <end position="1683"/>
    </location>
</feature>
<feature type="active site" description="Charge relay system" evidence="9">
    <location>
        <position position="747"/>
    </location>
</feature>
<evidence type="ECO:0000256" key="7">
    <source>
        <dbReference type="ARBA" id="ARBA00022837"/>
    </source>
</evidence>
<dbReference type="InterPro" id="IPR003644">
    <property type="entry name" value="Calx_beta"/>
</dbReference>
<feature type="active site" description="Charge relay system" evidence="9">
    <location>
        <position position="520"/>
    </location>
</feature>
<dbReference type="InterPro" id="IPR000209">
    <property type="entry name" value="Peptidase_S8/S53_dom"/>
</dbReference>
<evidence type="ECO:0000256" key="5">
    <source>
        <dbReference type="ARBA" id="ARBA00022801"/>
    </source>
</evidence>
<evidence type="ECO:0000256" key="2">
    <source>
        <dbReference type="ARBA" id="ARBA00022670"/>
    </source>
</evidence>
<dbReference type="InterPro" id="IPR023827">
    <property type="entry name" value="Peptidase_S8_Asp-AS"/>
</dbReference>
<dbReference type="Gene3D" id="3.40.50.200">
    <property type="entry name" value="Peptidase S8/S53 domain"/>
    <property type="match status" value="1"/>
</dbReference>
<evidence type="ECO:0000313" key="13">
    <source>
        <dbReference type="Proteomes" id="UP001576780"/>
    </source>
</evidence>
<gene>
    <name evidence="12" type="ORF">ACE1CA_18760</name>
</gene>
<evidence type="ECO:0000256" key="9">
    <source>
        <dbReference type="PROSITE-ProRule" id="PRU01240"/>
    </source>
</evidence>
<dbReference type="InterPro" id="IPR015500">
    <property type="entry name" value="Peptidase_S8_subtilisin-rel"/>
</dbReference>
<organism evidence="12 13">
    <name type="scientific">Floridaenema evergladense BLCC-F167</name>
    <dbReference type="NCBI Taxonomy" id="3153639"/>
    <lineage>
        <taxon>Bacteria</taxon>
        <taxon>Bacillati</taxon>
        <taxon>Cyanobacteriota</taxon>
        <taxon>Cyanophyceae</taxon>
        <taxon>Oscillatoriophycideae</taxon>
        <taxon>Aerosakkonematales</taxon>
        <taxon>Aerosakkonemataceae</taxon>
        <taxon>Floridanema</taxon>
        <taxon>Floridanema evergladense</taxon>
    </lineage>
</organism>
<dbReference type="PANTHER" id="PTHR11878:SF65">
    <property type="entry name" value="NA_CA-EXCHANGE PROTEIN, ISOFORM G"/>
    <property type="match status" value="1"/>
</dbReference>
<evidence type="ECO:0000256" key="1">
    <source>
        <dbReference type="ARBA" id="ARBA00011073"/>
    </source>
</evidence>
<keyword evidence="8" id="KW-0406">Ion transport</keyword>
<feature type="domain" description="Calx-beta" evidence="11">
    <location>
        <begin position="1049"/>
        <end position="1155"/>
    </location>
</feature>
<keyword evidence="2 9" id="KW-0645">Protease</keyword>
<dbReference type="PRINTS" id="PR00723">
    <property type="entry name" value="SUBTILISIN"/>
</dbReference>
<feature type="active site" description="Charge relay system" evidence="9">
    <location>
        <position position="562"/>
    </location>
</feature>
<keyword evidence="3" id="KW-0732">Signal</keyword>
<protein>
    <submittedName>
        <fullName evidence="12">Calx-beta domain-containing protein</fullName>
    </submittedName>
</protein>
<comment type="caution">
    <text evidence="12">The sequence shown here is derived from an EMBL/GenBank/DDBJ whole genome shotgun (WGS) entry which is preliminary data.</text>
</comment>
<dbReference type="InterPro" id="IPR038081">
    <property type="entry name" value="CalX-like_sf"/>
</dbReference>
<keyword evidence="5 9" id="KW-0378">Hydrolase</keyword>
<keyword evidence="4" id="KW-0677">Repeat</keyword>
<comment type="similarity">
    <text evidence="1 9 10">Belongs to the peptidase S8 family.</text>
</comment>
<dbReference type="SUPFAM" id="SSF52743">
    <property type="entry name" value="Subtilisin-like"/>
    <property type="match status" value="1"/>
</dbReference>
<name>A0ABV4WNC2_9CYAN</name>
<dbReference type="Gene3D" id="2.60.120.380">
    <property type="match status" value="2"/>
</dbReference>
<dbReference type="InterPro" id="IPR007280">
    <property type="entry name" value="Peptidase_C_arc/bac"/>
</dbReference>
<feature type="domain" description="Calx-beta" evidence="11">
    <location>
        <begin position="930"/>
        <end position="1036"/>
    </location>
</feature>
<dbReference type="SMART" id="SM00237">
    <property type="entry name" value="Calx_beta"/>
    <property type="match status" value="4"/>
</dbReference>
<evidence type="ECO:0000256" key="10">
    <source>
        <dbReference type="RuleBase" id="RU003355"/>
    </source>
</evidence>
<dbReference type="InterPro" id="IPR051171">
    <property type="entry name" value="CaCA"/>
</dbReference>
<dbReference type="Pfam" id="PF03160">
    <property type="entry name" value="Calx-beta"/>
    <property type="match status" value="4"/>
</dbReference>
<evidence type="ECO:0000256" key="4">
    <source>
        <dbReference type="ARBA" id="ARBA00022737"/>
    </source>
</evidence>
<sequence>MSNFEIGNLIGSQNHSGFIDSTDPNDLYKFNVSKAGAFSLSLNGLTANVDVELLNKNGNVLYTSKANGKNPEAINVNDLGAGDYTVRVFQVSGQTNYNLSLTYSENNSSTDPITGLGIKSGYFTVGQSGEVTFDFVNDDSTYQSELAVFSLSGMDKFVPGSLEFTKEAARRALSNSVLGYTVISDPTEGAKFNVSSDKKNYNDGQYLGLKKFAMNPGDTFGLMLVPDGKVQEVFNNPDIAGKKRALFSLEIAKPTKTFPPAAIADVNGTGTAFAIEDRTLDAGTDKDYNDLIFKVAGATGKAVGLDGAIDPKKDWRGTVAGKELLDYLKGNPLVDQPPSEPPDNAGNTLSTARQILLNSEGRTYSGQVGGTDTNDYYRFSLGASNNFNLSLNGLTADVNVQLLDSSGAIIQSSTNSGTAAESISRTLDTGTYYIGISPVKNANSPYNLNVSITSLISGITTTGSEAPIFISDAPISITNSPIITPQSNPTASSLIGMDKFRADSRFTGIDGKGFATVILDSGIDLDHQFFGPDNNFNGIADRIVYNYDFADSDANATDVNGHGSNVSSIVASQDGTYKGMAPGANIINLKVFKDSGAGNTGYTEQALQWVVANAEKYNIASVNMSLGDSQNWSTAGSHYGLGDELAALAAKNVIVVSASGNDFYPKGSQQGVAYPSADPNSISVGAVWDGNYGTRYWSNGAIDFTSGADRIVSFSQRHSTLTTIFAPGALITGAGPNGGTVQMGGTSQAAPHIAGIAVLAQQLAVKELGRRLTPNEFKNLLQSTGITINDGDNEDDNVTNTGLNFKRVNMPTLAEGILALKPKSTINISATDGSASEKYAWETQDPGQFTLTRTGGDSSKAETVYYTVKGTAQNGQDYNLLSGNVTFAAGATNAVIPITVIDDSAYEGTENLILTLTSNSAYNLGSSTSGTVTISDNETSPKSTINLTVTDGSASEKYAWETQDPGQFTMTRTGGDNSKAETVYYSLTGSAKNGEDYSLLSGNVTFAAGATSAIIPINIVDDSTYEGTENLTLILTTNSAYNLGSSTSGTVAIADNETPPKSTINLSVTDGSASEKYSWETQDPGQITMTRSGGDNSKAETVYYTLGGTAKNTEDYSQLSGSVTFAAGAISVGIPINIVDDSIYEGTENLILSLMTNSAYNLGSSTSGIVTITDNDLTPNIVTNTKDSGVGSLRAAIEFANQNPGKDTIQFNIPKSDPGYNSITGTFTIRPTSGATSTTYTTLYALPEITSPVVIDGTSQPGFTGKPIIELDGSNDQAPNVTGLLISAGNSTVRGLAINRFSSQGIVLRNNGGNLIEGNFIGTDVTGTIAKGNKVNGLYIDNSPNNTIGGTTPEKRNVISGNDYGGIVIYNSNATGNRVLGNFIGTDITGTIDLGNSNFGISIFSSSNNIIGGTELGAGNTIAFNKFSGGVIVNYGSKNAILSNAIFSNARLGLDLDSLAVNFSQNNGVTQNDFGDSDTGPNNLQNFPVLTSASSNSNSTTVKGTLNSAPNSTFRVEFFASNALDPSGYGEGEKFVGFQNVTTDSIGNANFTVDLPTSLTTGKFITATATDSNNNTSEFSQGIAVTLPKSTINLSVTDASASEKYSWETQDPGQITLTRTGGDNSKAETIYYALSGTAQNGQDYNQLFGNVTFAAGSDKATIAISPIDDTAVEGNESVVVTLLTVTSTGYNIGSSSSGTLAIADNDLQAQPTSMIGVTWTGDVVSINKTTGATTGIGYSGFSQLNSFARDSQGNLFTIPDSSTTTGLLIKINPNTGTGSVFSTFNNNFGQVKASVRDLAFSPSGVLFGIHNETGPGYVGPDSLFKLDINAGIATVIGSTGLSSVQSLAFSPNGTLYSWDGSLGLITINPLTGMVTDVNSSVSGNYNLQDITFASDGNLYGTGQGLYKIDVMTGLATLISSSSYDVRGLEFV</sequence>
<dbReference type="Pfam" id="PF13448">
    <property type="entry name" value="DUF4114"/>
    <property type="match status" value="1"/>
</dbReference>
<dbReference type="InterPro" id="IPR025193">
    <property type="entry name" value="DUF4114"/>
</dbReference>
<dbReference type="Proteomes" id="UP001576780">
    <property type="component" value="Unassembled WGS sequence"/>
</dbReference>
<dbReference type="SUPFAM" id="SSF51126">
    <property type="entry name" value="Pectin lyase-like"/>
    <property type="match status" value="1"/>
</dbReference>
<evidence type="ECO:0000313" key="12">
    <source>
        <dbReference type="EMBL" id="MFB2836579.1"/>
    </source>
</evidence>
<dbReference type="SUPFAM" id="SSF141072">
    <property type="entry name" value="CalX-like"/>
    <property type="match status" value="4"/>
</dbReference>
<dbReference type="PROSITE" id="PS00138">
    <property type="entry name" value="SUBTILASE_SER"/>
    <property type="match status" value="1"/>
</dbReference>
<dbReference type="PANTHER" id="PTHR11878">
    <property type="entry name" value="SODIUM/CALCIUM EXCHANGER"/>
    <property type="match status" value="1"/>
</dbReference>
<evidence type="ECO:0000256" key="6">
    <source>
        <dbReference type="ARBA" id="ARBA00022825"/>
    </source>
</evidence>
<dbReference type="PROSITE" id="PS00136">
    <property type="entry name" value="SUBTILASE_ASP"/>
    <property type="match status" value="1"/>
</dbReference>
<dbReference type="SUPFAM" id="SSF63825">
    <property type="entry name" value="YWTD domain"/>
    <property type="match status" value="1"/>
</dbReference>
<keyword evidence="7" id="KW-0106">Calcium</keyword>
<proteinExistence type="inferred from homology"/>
<keyword evidence="6 9" id="KW-0720">Serine protease</keyword>
<dbReference type="InterPro" id="IPR023828">
    <property type="entry name" value="Peptidase_S8_Ser-AS"/>
</dbReference>
<dbReference type="Gene3D" id="2.60.40.2030">
    <property type="match status" value="4"/>
</dbReference>
<dbReference type="RefSeq" id="WP_413278956.1">
    <property type="nucleotide sequence ID" value="NZ_JBHFNT010000161.1"/>
</dbReference>
<dbReference type="EMBL" id="JBHFNT010000161">
    <property type="protein sequence ID" value="MFB2836579.1"/>
    <property type="molecule type" value="Genomic_DNA"/>
</dbReference>
<evidence type="ECO:0000256" key="3">
    <source>
        <dbReference type="ARBA" id="ARBA00022729"/>
    </source>
</evidence>
<keyword evidence="8" id="KW-0813">Transport</keyword>
<dbReference type="PROSITE" id="PS51892">
    <property type="entry name" value="SUBTILASE"/>
    <property type="match status" value="1"/>
</dbReference>
<feature type="domain" description="Calx-beta" evidence="11">
    <location>
        <begin position="813"/>
        <end position="917"/>
    </location>
</feature>
<dbReference type="InterPro" id="IPR036852">
    <property type="entry name" value="Peptidase_S8/S53_dom_sf"/>
</dbReference>
<dbReference type="Pfam" id="PF00082">
    <property type="entry name" value="Peptidase_S8"/>
    <property type="match status" value="1"/>
</dbReference>
<evidence type="ECO:0000259" key="11">
    <source>
        <dbReference type="SMART" id="SM00237"/>
    </source>
</evidence>
<dbReference type="Pfam" id="PF04151">
    <property type="entry name" value="PPC"/>
    <property type="match status" value="2"/>
</dbReference>
<accession>A0ABV4WNC2</accession>
<dbReference type="PROSITE" id="PS00137">
    <property type="entry name" value="SUBTILASE_HIS"/>
    <property type="match status" value="1"/>
</dbReference>
<dbReference type="SUPFAM" id="SSF89260">
    <property type="entry name" value="Collagen-binding domain"/>
    <property type="match status" value="2"/>
</dbReference>
<dbReference type="InterPro" id="IPR022398">
    <property type="entry name" value="Peptidase_S8_His-AS"/>
</dbReference>
<keyword evidence="13" id="KW-1185">Reference proteome</keyword>
<dbReference type="InterPro" id="IPR011050">
    <property type="entry name" value="Pectin_lyase_fold/virulence"/>
</dbReference>
<evidence type="ECO:0000256" key="8">
    <source>
        <dbReference type="ARBA" id="ARBA00023065"/>
    </source>
</evidence>
<reference evidence="12 13" key="1">
    <citation type="submission" date="2024-09" db="EMBL/GenBank/DDBJ databases">
        <title>Floridaenema gen nov. (Aerosakkonemataceae, Aerosakkonematales ord. nov., Cyanobacteria) from benthic tropical and subtropical fresh waters, with the description of four new species.</title>
        <authorList>
            <person name="Moretto J.A."/>
            <person name="Berthold D.E."/>
            <person name="Lefler F.W."/>
            <person name="Huang I.-S."/>
            <person name="Laughinghouse H. IV."/>
        </authorList>
    </citation>
    <scope>NUCLEOTIDE SEQUENCE [LARGE SCALE GENOMIC DNA]</scope>
    <source>
        <strain evidence="12 13">BLCC-F167</strain>
    </source>
</reference>